<dbReference type="Gene3D" id="3.90.15.10">
    <property type="entry name" value="Topoisomerase I, Chain A, domain 3"/>
    <property type="match status" value="1"/>
</dbReference>
<dbReference type="OMA" id="CSWTENV"/>
<keyword evidence="5 8" id="KW-0238">DNA-binding</keyword>
<feature type="compositionally biased region" description="Basic and acidic residues" evidence="11">
    <location>
        <begin position="236"/>
        <end position="250"/>
    </location>
</feature>
<evidence type="ECO:0000256" key="9">
    <source>
        <dbReference type="RuleBase" id="RU365101"/>
    </source>
</evidence>
<dbReference type="InterPro" id="IPR014727">
    <property type="entry name" value="TopoI_cat_a/b-sub_euk"/>
</dbReference>
<dbReference type="InterPro" id="IPR048045">
    <property type="entry name" value="Topoisomer_I_DNA-bd"/>
</dbReference>
<dbReference type="FunFam" id="1.10.10.41:FF:000001">
    <property type="entry name" value="DNA topoisomerase I"/>
    <property type="match status" value="1"/>
</dbReference>
<evidence type="ECO:0000256" key="7">
    <source>
        <dbReference type="ARBA" id="ARBA00023242"/>
    </source>
</evidence>
<comment type="catalytic activity">
    <reaction evidence="1 8 9">
        <text>ATP-independent breakage of single-stranded DNA, followed by passage and rejoining.</text>
        <dbReference type="EC" id="5.6.2.1"/>
    </reaction>
</comment>
<dbReference type="SUPFAM" id="SSF56741">
    <property type="entry name" value="Eukaryotic DNA topoisomerase I, N-terminal DNA-binding fragment"/>
    <property type="match status" value="1"/>
</dbReference>
<dbReference type="PANTHER" id="PTHR10290:SF3">
    <property type="entry name" value="DNA TOPOISOMERASE 1"/>
    <property type="match status" value="1"/>
</dbReference>
<dbReference type="InterPro" id="IPR013499">
    <property type="entry name" value="TopoI_euk"/>
</dbReference>
<comment type="function">
    <text evidence="9">Releases the supercoiling and torsional tension of DNA introduced during the DNA replication and transcription by transiently cleaving and rejoining one strand of the DNA duplex. Introduces a single-strand break via transesterification at the specific target site 5'-[CT]CCTTp site in duplex DNA. The scissile phosphodiester is attacked by the catalytic tyrosine of the enzyme, resulting in the formation of a DNA-(3'-phosphotyrosyl)-enzyme intermediate and the expulsion of a 5'-OH DNA strand. The free DNA strand then undergoes passage around the unbroken strand thus removing DNA supercoils. Finally, in the religation step, the DNA 5'-OH attacks the covalent intermediate to expel the active-site tyrosine and restore the DNA phosphodiester backbone.</text>
</comment>
<dbReference type="PROSITE" id="PS00176">
    <property type="entry name" value="TOPO_IB_1"/>
    <property type="match status" value="1"/>
</dbReference>
<dbReference type="CDD" id="cd00659">
    <property type="entry name" value="Topo_IB_C"/>
    <property type="match status" value="1"/>
</dbReference>
<dbReference type="InterPro" id="IPR036202">
    <property type="entry name" value="TopoI_DNA-bd_euk_N_sf"/>
</dbReference>
<keyword evidence="7" id="KW-0539">Nucleus</keyword>
<feature type="domain" description="DNA topoisomerase I eukaryotic-type" evidence="12">
    <location>
        <begin position="495"/>
        <end position="872"/>
    </location>
</feature>
<keyword evidence="6 8" id="KW-0413">Isomerase</keyword>
<feature type="coiled-coil region" evidence="10">
    <location>
        <begin position="275"/>
        <end position="309"/>
    </location>
</feature>
<evidence type="ECO:0000256" key="4">
    <source>
        <dbReference type="ARBA" id="ARBA00023029"/>
    </source>
</evidence>
<comment type="subcellular location">
    <subcellularLocation>
        <location evidence="2">Nucleus</location>
    </subcellularLocation>
</comment>
<dbReference type="GO" id="GO:0005730">
    <property type="term" value="C:nucleolus"/>
    <property type="evidence" value="ECO:0007669"/>
    <property type="project" value="UniProtKB-ARBA"/>
</dbReference>
<dbReference type="SUPFAM" id="SSF56349">
    <property type="entry name" value="DNA breaking-rejoining enzymes"/>
    <property type="match status" value="1"/>
</dbReference>
<dbReference type="PROSITE" id="PS52038">
    <property type="entry name" value="TOPO_IB_2"/>
    <property type="match status" value="1"/>
</dbReference>
<dbReference type="InterPro" id="IPR018521">
    <property type="entry name" value="TopoIB_AS"/>
</dbReference>
<feature type="compositionally biased region" description="Basic and acidic residues" evidence="11">
    <location>
        <begin position="140"/>
        <end position="159"/>
    </location>
</feature>
<dbReference type="SMART" id="SM00435">
    <property type="entry name" value="TOPEUc"/>
    <property type="match status" value="1"/>
</dbReference>
<dbReference type="KEGG" id="obi:106877554"/>
<dbReference type="GO" id="GO:0006265">
    <property type="term" value="P:DNA topological change"/>
    <property type="evidence" value="ECO:0007669"/>
    <property type="project" value="UniProtKB-UniRule"/>
</dbReference>
<dbReference type="InterPro" id="IPR013034">
    <property type="entry name" value="DNA_topo_DNA_db_N_dom1"/>
</dbReference>
<feature type="compositionally biased region" description="Basic and acidic residues" evidence="11">
    <location>
        <begin position="15"/>
        <end position="29"/>
    </location>
</feature>
<dbReference type="SUPFAM" id="SSF46596">
    <property type="entry name" value="Eukaryotic DNA topoisomerase I, dispensable insert domain"/>
    <property type="match status" value="1"/>
</dbReference>
<dbReference type="InterPro" id="IPR011010">
    <property type="entry name" value="DNA_brk_join_enz"/>
</dbReference>
<dbReference type="CDD" id="cd03488">
    <property type="entry name" value="Topoisomer_IB_N_htopoI_like"/>
    <property type="match status" value="1"/>
</dbReference>
<feature type="compositionally biased region" description="Low complexity" evidence="11">
    <location>
        <begin position="213"/>
        <end position="234"/>
    </location>
</feature>
<feature type="compositionally biased region" description="Polar residues" evidence="11">
    <location>
        <begin position="33"/>
        <end position="49"/>
    </location>
</feature>
<dbReference type="FunFam" id="1.10.132.10:FF:000001">
    <property type="entry name" value="DNA topoisomerase I"/>
    <property type="match status" value="1"/>
</dbReference>
<protein>
    <recommendedName>
        <fullName evidence="9">DNA topoisomerase I</fullName>
        <ecNumber evidence="9">5.6.2.1</ecNumber>
    </recommendedName>
    <alternativeName>
        <fullName evidence="9">DNA topoisomerase 1</fullName>
    </alternativeName>
</protein>
<dbReference type="OrthoDB" id="47179at2759"/>
<feature type="coiled-coil region" evidence="10">
    <location>
        <begin position="779"/>
        <end position="839"/>
    </location>
</feature>
<evidence type="ECO:0000256" key="5">
    <source>
        <dbReference type="ARBA" id="ARBA00023125"/>
    </source>
</evidence>
<gene>
    <name evidence="13" type="ORF">OCBIM_22035306mg</name>
</gene>
<evidence type="ECO:0000313" key="13">
    <source>
        <dbReference type="EMBL" id="KOF75048.1"/>
    </source>
</evidence>
<dbReference type="PANTHER" id="PTHR10290">
    <property type="entry name" value="DNA TOPOISOMERASE I"/>
    <property type="match status" value="1"/>
</dbReference>
<dbReference type="AlphaFoldDB" id="A0A0L8GDM2"/>
<dbReference type="InterPro" id="IPR051062">
    <property type="entry name" value="Topoisomerase_IB"/>
</dbReference>
<evidence type="ECO:0000256" key="2">
    <source>
        <dbReference type="ARBA" id="ARBA00004123"/>
    </source>
</evidence>
<evidence type="ECO:0000259" key="12">
    <source>
        <dbReference type="SMART" id="SM00435"/>
    </source>
</evidence>
<evidence type="ECO:0000256" key="11">
    <source>
        <dbReference type="SAM" id="MobiDB-lite"/>
    </source>
</evidence>
<evidence type="ECO:0000256" key="1">
    <source>
        <dbReference type="ARBA" id="ARBA00000213"/>
    </source>
</evidence>
<dbReference type="Pfam" id="PF02919">
    <property type="entry name" value="Topoisom_I_N"/>
    <property type="match status" value="1"/>
</dbReference>
<feature type="active site" description="O-(3'-phospho-DNA)-tyrosine intermediate" evidence="8">
    <location>
        <position position="858"/>
    </location>
</feature>
<dbReference type="GO" id="GO:0005694">
    <property type="term" value="C:chromosome"/>
    <property type="evidence" value="ECO:0007669"/>
    <property type="project" value="InterPro"/>
</dbReference>
<dbReference type="EC" id="5.6.2.1" evidence="9"/>
<proteinExistence type="inferred from homology"/>
<dbReference type="InterPro" id="IPR014711">
    <property type="entry name" value="TopoI_cat_a-hlx-sub_euk"/>
</dbReference>
<accession>A0A0L8GDM2</accession>
<dbReference type="InterPro" id="IPR001631">
    <property type="entry name" value="TopoI"/>
</dbReference>
<evidence type="ECO:0000256" key="3">
    <source>
        <dbReference type="ARBA" id="ARBA00006645"/>
    </source>
</evidence>
<sequence>MMDGFSFDQAIGAKSDSHSSVKSSNDLKLKVNNYGTVNNHSNLASTNNHIKMKDGHISKSKDSHSSSKHSSSSEKHRDGHSDKPKKSSSSDKHRDSHSDKHKDKHSEKHKDSSKHSSSSSSSTSLDKHGSSSSSKSSSHNSEKHKDRHKEKSSSNDKLKEKSKHKPSDSSTVKSEKSSEERKKERSEHREEKIAKANVVKTEHTSIKTDSKHMNNMSSSKHNSVTSPLSKISPSKIKREPMSDDDIPLIKRKPDDVAIKKMKVESDDEPLQEKYKAKIQAEKLKAKERREDIENRKRKAEEAIEPIKKKKIKKEIKNEVESPTKGRKKKDNEEQQTIWKWWEEERREDGVKWTFLEHKGPLFAPDYDPLPDNVIFKYEGKLMKLSQDAEEVAGFYAKMLEHDYTKSEIFNKNFFKDWRKVMSSSEKETITDLKKCDFRDMHAFFTEQSEERKNRTKEEKLALKKRNEEIQAEYGYCIMDGHKEKIGNFRIEPPGLFRGRGDHPKQGMLKRRTQPEDVIINCSKDSKIPQPPSGHKWRKVQADNKVSWLACWSENIQGQTKYVMLNAASRLKGEKDWQKYEVARRLYKHVDKIRATYREDWKSKEMRIRQRAVALYFIDKLALRAGNEKEEGETADTVGCCSLRVEHIKLHPEIDNKEFVVEFDFLGKDSIRYQNKVPVEKRVFKNLQLFMENKQPGDDLFDRLNTATLNKHLHDLMEGLTAKVFRTFNASKTLQEQLDLLTNPEESVTAKLLSYNRANRAVAVLCNHQRSVPKNFSKQMENLQNKIKAKMDVIKEGKKQVKDAKSDYKNLKTEKAKSMYEKKKKQLERLQEQLCKLEVQATDKDENKEIALGTSKLNYLDPRISVAWCKKWEAPLEKIYNKTQREKFRWAIDMATPNFRF</sequence>
<dbReference type="Pfam" id="PF01028">
    <property type="entry name" value="Topoisom_I"/>
    <property type="match status" value="1"/>
</dbReference>
<keyword evidence="10" id="KW-0175">Coiled coil</keyword>
<feature type="compositionally biased region" description="Low complexity" evidence="11">
    <location>
        <begin position="115"/>
        <end position="139"/>
    </location>
</feature>
<feature type="compositionally biased region" description="Basic and acidic residues" evidence="11">
    <location>
        <begin position="173"/>
        <end position="212"/>
    </location>
</feature>
<dbReference type="Gene3D" id="2.170.11.10">
    <property type="entry name" value="DNA Topoisomerase I, domain 2"/>
    <property type="match status" value="1"/>
</dbReference>
<dbReference type="STRING" id="37653.A0A0L8GDM2"/>
<dbReference type="Gene3D" id="1.10.10.41">
    <property type="entry name" value="Yeast DNA topoisomerase - domain 1"/>
    <property type="match status" value="1"/>
</dbReference>
<dbReference type="FunFam" id="3.90.15.10:FF:000001">
    <property type="entry name" value="DNA topoisomerase I"/>
    <property type="match status" value="1"/>
</dbReference>
<evidence type="ECO:0000256" key="10">
    <source>
        <dbReference type="SAM" id="Coils"/>
    </source>
</evidence>
<dbReference type="InterPro" id="IPR008336">
    <property type="entry name" value="TopoI_DNA-bd_euk"/>
</dbReference>
<dbReference type="GO" id="GO:0003677">
    <property type="term" value="F:DNA binding"/>
    <property type="evidence" value="ECO:0007669"/>
    <property type="project" value="UniProtKB-UniRule"/>
</dbReference>
<dbReference type="InterPro" id="IPR025834">
    <property type="entry name" value="TopoI_C_dom"/>
</dbReference>
<dbReference type="Pfam" id="PF14370">
    <property type="entry name" value="Topo_C_assoc"/>
    <property type="match status" value="1"/>
</dbReference>
<evidence type="ECO:0000256" key="6">
    <source>
        <dbReference type="ARBA" id="ARBA00023235"/>
    </source>
</evidence>
<dbReference type="Gene3D" id="1.10.132.10">
    <property type="match status" value="1"/>
</dbReference>
<dbReference type="GO" id="GO:0003917">
    <property type="term" value="F:DNA topoisomerase type I (single strand cut, ATP-independent) activity"/>
    <property type="evidence" value="ECO:0007669"/>
    <property type="project" value="UniProtKB-UniRule"/>
</dbReference>
<feature type="coiled-coil region" evidence="10">
    <location>
        <begin position="445"/>
        <end position="472"/>
    </location>
</feature>
<feature type="region of interest" description="Disordered" evidence="11">
    <location>
        <begin position="1"/>
        <end position="250"/>
    </location>
</feature>
<dbReference type="EMBL" id="KQ422351">
    <property type="protein sequence ID" value="KOF75048.1"/>
    <property type="molecule type" value="Genomic_DNA"/>
</dbReference>
<feature type="compositionally biased region" description="Basic and acidic residues" evidence="11">
    <location>
        <begin position="51"/>
        <end position="114"/>
    </location>
</feature>
<dbReference type="GO" id="GO:0006260">
    <property type="term" value="P:DNA replication"/>
    <property type="evidence" value="ECO:0007669"/>
    <property type="project" value="TreeGrafter"/>
</dbReference>
<evidence type="ECO:0000256" key="8">
    <source>
        <dbReference type="PROSITE-ProRule" id="PRU01382"/>
    </source>
</evidence>
<dbReference type="PRINTS" id="PR00416">
    <property type="entry name" value="EUTPISMRASEI"/>
</dbReference>
<reference evidence="13" key="1">
    <citation type="submission" date="2015-07" db="EMBL/GenBank/DDBJ databases">
        <title>MeaNS - Measles Nucleotide Surveillance Program.</title>
        <authorList>
            <person name="Tran T."/>
            <person name="Druce J."/>
        </authorList>
    </citation>
    <scope>NUCLEOTIDE SEQUENCE</scope>
    <source>
        <strain evidence="13">UCB-OBI-ISO-001</strain>
        <tissue evidence="13">Gonad</tissue>
    </source>
</reference>
<dbReference type="GO" id="GO:0007059">
    <property type="term" value="P:chromosome segregation"/>
    <property type="evidence" value="ECO:0007669"/>
    <property type="project" value="TreeGrafter"/>
</dbReference>
<keyword evidence="4 8" id="KW-0799">Topoisomerase</keyword>
<name>A0A0L8GDM2_OCTBM</name>
<dbReference type="InterPro" id="IPR013030">
    <property type="entry name" value="DNA_topo_DNA_db_N_dom2"/>
</dbReference>
<dbReference type="FunFam" id="2.170.11.10:FF:000001">
    <property type="entry name" value="DNA topoisomerase I"/>
    <property type="match status" value="1"/>
</dbReference>
<organism evidence="13">
    <name type="scientific">Octopus bimaculoides</name>
    <name type="common">California two-spotted octopus</name>
    <dbReference type="NCBI Taxonomy" id="37653"/>
    <lineage>
        <taxon>Eukaryota</taxon>
        <taxon>Metazoa</taxon>
        <taxon>Spiralia</taxon>
        <taxon>Lophotrochozoa</taxon>
        <taxon>Mollusca</taxon>
        <taxon>Cephalopoda</taxon>
        <taxon>Coleoidea</taxon>
        <taxon>Octopodiformes</taxon>
        <taxon>Octopoda</taxon>
        <taxon>Incirrata</taxon>
        <taxon>Octopodidae</taxon>
        <taxon>Octopus</taxon>
    </lineage>
</organism>
<dbReference type="InterPro" id="IPR013500">
    <property type="entry name" value="TopoI_cat_euk"/>
</dbReference>
<comment type="similarity">
    <text evidence="3 8 9">Belongs to the type IB topoisomerase family.</text>
</comment>